<dbReference type="Pfam" id="PF00563">
    <property type="entry name" value="EAL"/>
    <property type="match status" value="1"/>
</dbReference>
<organism evidence="3 4">
    <name type="scientific">Parashewanella curva</name>
    <dbReference type="NCBI Taxonomy" id="2338552"/>
    <lineage>
        <taxon>Bacteria</taxon>
        <taxon>Pseudomonadati</taxon>
        <taxon>Pseudomonadota</taxon>
        <taxon>Gammaproteobacteria</taxon>
        <taxon>Alteromonadales</taxon>
        <taxon>Shewanellaceae</taxon>
        <taxon>Parashewanella</taxon>
    </lineage>
</organism>
<proteinExistence type="predicted"/>
<dbReference type="PROSITE" id="PS50887">
    <property type="entry name" value="GGDEF"/>
    <property type="match status" value="1"/>
</dbReference>
<dbReference type="RefSeq" id="WP_121839096.1">
    <property type="nucleotide sequence ID" value="NZ_ML014779.1"/>
</dbReference>
<dbReference type="CDD" id="cd01948">
    <property type="entry name" value="EAL"/>
    <property type="match status" value="1"/>
</dbReference>
<evidence type="ECO:0000259" key="2">
    <source>
        <dbReference type="PROSITE" id="PS50887"/>
    </source>
</evidence>
<dbReference type="InterPro" id="IPR043128">
    <property type="entry name" value="Rev_trsase/Diguanyl_cyclase"/>
</dbReference>
<dbReference type="PANTHER" id="PTHR33121">
    <property type="entry name" value="CYCLIC DI-GMP PHOSPHODIESTERASE PDEF"/>
    <property type="match status" value="1"/>
</dbReference>
<reference evidence="3 4" key="1">
    <citation type="submission" date="2018-09" db="EMBL/GenBank/DDBJ databases">
        <title>Phylogeny of the Shewanellaceae, and recommendation for two new genera, Pseudoshewanella and Parashewanella.</title>
        <authorList>
            <person name="Wang G."/>
        </authorList>
    </citation>
    <scope>NUCLEOTIDE SEQUENCE [LARGE SCALE GENOMIC DNA]</scope>
    <source>
        <strain evidence="3 4">C51</strain>
    </source>
</reference>
<dbReference type="InterPro" id="IPR000160">
    <property type="entry name" value="GGDEF_dom"/>
</dbReference>
<dbReference type="AlphaFoldDB" id="A0A3L8PXS8"/>
<dbReference type="InterPro" id="IPR035919">
    <property type="entry name" value="EAL_sf"/>
</dbReference>
<name>A0A3L8PXS8_9GAMM</name>
<feature type="domain" description="GGDEF" evidence="2">
    <location>
        <begin position="104"/>
        <end position="235"/>
    </location>
</feature>
<dbReference type="SUPFAM" id="SSF55073">
    <property type="entry name" value="Nucleotide cyclase"/>
    <property type="match status" value="1"/>
</dbReference>
<dbReference type="SMART" id="SM00052">
    <property type="entry name" value="EAL"/>
    <property type="match status" value="1"/>
</dbReference>
<evidence type="ECO:0000259" key="1">
    <source>
        <dbReference type="PROSITE" id="PS50883"/>
    </source>
</evidence>
<dbReference type="Gene3D" id="3.20.20.450">
    <property type="entry name" value="EAL domain"/>
    <property type="match status" value="1"/>
</dbReference>
<accession>A0A3L8PXS8</accession>
<sequence length="509" mass="58079">MLILGITTTLAIALVMLCWVLYSKYRESNLEDEFISKLSSKIAQQIEHRTPLKMYDVPLRYRILYSAIDNFLKVIPPPTGLDKLTGLMNRIGLKSRLAMLMPVKKGYFVLLDIHRFRFVNNMFGFSLGDQLLKRFTDRLKTMPQRPRLMARMSGAEFFLYFEHYCPIEDLLELQQQLQTPLKINNTPISVKLKMAVLGLEEHYSDVSTMLKRLDLALKKSVTSPLLFSSYQAGDDRIQDRELAIIAAIPKALTKDEMNIVYQPKESLPCSGFSQVEALLRWEHPEIGFISPAEFIPLAERAGMIDIISHWVIEKVLHQQVLWRSAGLYTQVGINLSSSDLCCDNLVKDIKSALERHNLPGDCLSIELTESSLMEDTLKATETLHSLRDLGISIAIDDFGTGHSSLAYLKRLPIDEVKVDRSFLEDIFNDKASLFILETSISLPKKLGLDVTVEGVESRKVRELLLRMGVNKIQGTYYSEPLKPFELELRWDELSKTRIAELTRPSMYLA</sequence>
<keyword evidence="4" id="KW-1185">Reference proteome</keyword>
<protein>
    <submittedName>
        <fullName evidence="3">GGDEF domain-containing protein</fullName>
    </submittedName>
</protein>
<dbReference type="PROSITE" id="PS50883">
    <property type="entry name" value="EAL"/>
    <property type="match status" value="1"/>
</dbReference>
<dbReference type="EMBL" id="QZEI01000030">
    <property type="protein sequence ID" value="RLV59609.1"/>
    <property type="molecule type" value="Genomic_DNA"/>
</dbReference>
<dbReference type="SUPFAM" id="SSF141868">
    <property type="entry name" value="EAL domain-like"/>
    <property type="match status" value="1"/>
</dbReference>
<comment type="caution">
    <text evidence="3">The sequence shown here is derived from an EMBL/GenBank/DDBJ whole genome shotgun (WGS) entry which is preliminary data.</text>
</comment>
<dbReference type="PANTHER" id="PTHR33121:SF71">
    <property type="entry name" value="OXYGEN SENSOR PROTEIN DOSP"/>
    <property type="match status" value="1"/>
</dbReference>
<dbReference type="InterPro" id="IPR001633">
    <property type="entry name" value="EAL_dom"/>
</dbReference>
<dbReference type="Gene3D" id="3.30.70.270">
    <property type="match status" value="1"/>
</dbReference>
<dbReference type="SMART" id="SM00267">
    <property type="entry name" value="GGDEF"/>
    <property type="match status" value="1"/>
</dbReference>
<dbReference type="InterPro" id="IPR050706">
    <property type="entry name" value="Cyclic-di-GMP_PDE-like"/>
</dbReference>
<dbReference type="OrthoDB" id="9804951at2"/>
<dbReference type="NCBIfam" id="TIGR00254">
    <property type="entry name" value="GGDEF"/>
    <property type="match status" value="1"/>
</dbReference>
<dbReference type="GO" id="GO:0071111">
    <property type="term" value="F:cyclic-guanylate-specific phosphodiesterase activity"/>
    <property type="evidence" value="ECO:0007669"/>
    <property type="project" value="InterPro"/>
</dbReference>
<dbReference type="InterPro" id="IPR029787">
    <property type="entry name" value="Nucleotide_cyclase"/>
</dbReference>
<feature type="domain" description="EAL" evidence="1">
    <location>
        <begin position="241"/>
        <end position="494"/>
    </location>
</feature>
<dbReference type="Pfam" id="PF00990">
    <property type="entry name" value="GGDEF"/>
    <property type="match status" value="1"/>
</dbReference>
<evidence type="ECO:0000313" key="4">
    <source>
        <dbReference type="Proteomes" id="UP000281474"/>
    </source>
</evidence>
<dbReference type="Proteomes" id="UP000281474">
    <property type="component" value="Unassembled WGS sequence"/>
</dbReference>
<evidence type="ECO:0000313" key="3">
    <source>
        <dbReference type="EMBL" id="RLV59609.1"/>
    </source>
</evidence>
<gene>
    <name evidence="3" type="ORF">D5018_11205</name>
</gene>